<dbReference type="AlphaFoldDB" id="A0AAJ0MRW2"/>
<organism evidence="1 2">
    <name type="scientific">Neurospora hispaniola</name>
    <dbReference type="NCBI Taxonomy" id="588809"/>
    <lineage>
        <taxon>Eukaryota</taxon>
        <taxon>Fungi</taxon>
        <taxon>Dikarya</taxon>
        <taxon>Ascomycota</taxon>
        <taxon>Pezizomycotina</taxon>
        <taxon>Sordariomycetes</taxon>
        <taxon>Sordariomycetidae</taxon>
        <taxon>Sordariales</taxon>
        <taxon>Sordariaceae</taxon>
        <taxon>Neurospora</taxon>
    </lineage>
</organism>
<sequence>MFNRLRLWVIGLFSDGGQDNKTPKPLSSNRLGLWVIGLLGLFSGGDQDNKRPKPSSSNRQQCLIYNKVYHDNTRSPSFPVGSLRPHSPIKYQSPTYPTSPTSHECSAEYSELSLSPPKLAETVTDIHAPNTEPDPQSVFSNFEGRSDCPTPGITYIILHHPTSRGLSIIKGEPTLHRVPEPKPGISHPLLLEGKTNWHWECVEADNWLSFRNAATGRFLGHDTDGNENPRWGNIQCLSSRPGISEKFAFLSLKSGDIASSAMLSKGEVDGSEAFERVDENIIKDEIIVKECRTAEGNIEDLGDVGKCEVESEPQVQTVALYSLLVQPRRLTPSDHLHRNTGCPYHAPRFRKLVKVQVKPESLAEGSQVLVVWDADEDAGTVWRFVKVVPPGKESVEEEVMA</sequence>
<dbReference type="PANTHER" id="PTHR39697">
    <property type="entry name" value="RICIN B LECTIN DOMAIN-CONTAINING PROTEIN-RELATED"/>
    <property type="match status" value="1"/>
</dbReference>
<dbReference type="RefSeq" id="XP_062693348.1">
    <property type="nucleotide sequence ID" value="XM_062834985.1"/>
</dbReference>
<name>A0AAJ0MRW2_9PEZI</name>
<gene>
    <name evidence="1" type="ORF">B0T23DRAFT_317194</name>
</gene>
<evidence type="ECO:0000313" key="1">
    <source>
        <dbReference type="EMBL" id="KAK3492890.1"/>
    </source>
</evidence>
<comment type="caution">
    <text evidence="1">The sequence shown here is derived from an EMBL/GenBank/DDBJ whole genome shotgun (WGS) entry which is preliminary data.</text>
</comment>
<keyword evidence="2" id="KW-1185">Reference proteome</keyword>
<evidence type="ECO:0000313" key="2">
    <source>
        <dbReference type="Proteomes" id="UP001285908"/>
    </source>
</evidence>
<reference evidence="1 2" key="1">
    <citation type="journal article" date="2023" name="Mol. Phylogenet. Evol.">
        <title>Genome-scale phylogeny and comparative genomics of the fungal order Sordariales.</title>
        <authorList>
            <person name="Hensen N."/>
            <person name="Bonometti L."/>
            <person name="Westerberg I."/>
            <person name="Brannstrom I.O."/>
            <person name="Guillou S."/>
            <person name="Cros-Aarteil S."/>
            <person name="Calhoun S."/>
            <person name="Haridas S."/>
            <person name="Kuo A."/>
            <person name="Mondo S."/>
            <person name="Pangilinan J."/>
            <person name="Riley R."/>
            <person name="LaButti K."/>
            <person name="Andreopoulos B."/>
            <person name="Lipzen A."/>
            <person name="Chen C."/>
            <person name="Yan M."/>
            <person name="Daum C."/>
            <person name="Ng V."/>
            <person name="Clum A."/>
            <person name="Steindorff A."/>
            <person name="Ohm R.A."/>
            <person name="Martin F."/>
            <person name="Silar P."/>
            <person name="Natvig D.O."/>
            <person name="Lalanne C."/>
            <person name="Gautier V."/>
            <person name="Ament-Velasquez S.L."/>
            <person name="Kruys A."/>
            <person name="Hutchinson M.I."/>
            <person name="Powell A.J."/>
            <person name="Barry K."/>
            <person name="Miller A.N."/>
            <person name="Grigoriev I.V."/>
            <person name="Debuchy R."/>
            <person name="Gladieux P."/>
            <person name="Hiltunen Thoren M."/>
            <person name="Johannesson H."/>
        </authorList>
    </citation>
    <scope>NUCLEOTIDE SEQUENCE [LARGE SCALE GENOMIC DNA]</scope>
    <source>
        <strain evidence="1 2">FGSC 10403</strain>
    </source>
</reference>
<proteinExistence type="predicted"/>
<dbReference type="GeneID" id="87872607"/>
<dbReference type="PANTHER" id="PTHR39697:SF1">
    <property type="entry name" value="RICIN B LECTIN DOMAIN-CONTAINING PROTEIN"/>
    <property type="match status" value="1"/>
</dbReference>
<dbReference type="Proteomes" id="UP001285908">
    <property type="component" value="Unassembled WGS sequence"/>
</dbReference>
<accession>A0AAJ0MRW2</accession>
<protein>
    <submittedName>
        <fullName evidence="1">Uncharacterized protein</fullName>
    </submittedName>
</protein>
<dbReference type="EMBL" id="JAULSX010000004">
    <property type="protein sequence ID" value="KAK3492890.1"/>
    <property type="molecule type" value="Genomic_DNA"/>
</dbReference>